<dbReference type="SUPFAM" id="SSF81901">
    <property type="entry name" value="HCP-like"/>
    <property type="match status" value="1"/>
</dbReference>
<name>A0A1M5YSR1_9BRAD</name>
<keyword evidence="1" id="KW-1133">Transmembrane helix</keyword>
<keyword evidence="1" id="KW-0472">Membrane</keyword>
<proteinExistence type="predicted"/>
<dbReference type="Proteomes" id="UP000189796">
    <property type="component" value="Chromosome I"/>
</dbReference>
<accession>A0A1M5YSR1</accession>
<evidence type="ECO:0000313" key="3">
    <source>
        <dbReference type="Proteomes" id="UP000189796"/>
    </source>
</evidence>
<evidence type="ECO:0000256" key="1">
    <source>
        <dbReference type="SAM" id="Phobius"/>
    </source>
</evidence>
<dbReference type="AlphaFoldDB" id="A0A1M5YSR1"/>
<keyword evidence="1" id="KW-0812">Transmembrane</keyword>
<gene>
    <name evidence="2" type="ORF">SAMN05443248_8743</name>
</gene>
<organism evidence="2 3">
    <name type="scientific">Bradyrhizobium erythrophlei</name>
    <dbReference type="NCBI Taxonomy" id="1437360"/>
    <lineage>
        <taxon>Bacteria</taxon>
        <taxon>Pseudomonadati</taxon>
        <taxon>Pseudomonadota</taxon>
        <taxon>Alphaproteobacteria</taxon>
        <taxon>Hyphomicrobiales</taxon>
        <taxon>Nitrobacteraceae</taxon>
        <taxon>Bradyrhizobium</taxon>
    </lineage>
</organism>
<reference evidence="2 3" key="1">
    <citation type="submission" date="2016-11" db="EMBL/GenBank/DDBJ databases">
        <authorList>
            <person name="Jaros S."/>
            <person name="Januszkiewicz K."/>
            <person name="Wedrychowicz H."/>
        </authorList>
    </citation>
    <scope>NUCLEOTIDE SEQUENCE [LARGE SCALE GENOMIC DNA]</scope>
    <source>
        <strain evidence="2 3">GAS138</strain>
    </source>
</reference>
<evidence type="ECO:0000313" key="2">
    <source>
        <dbReference type="EMBL" id="SHI15147.1"/>
    </source>
</evidence>
<sequence>MKRQTRLTSYGERIVGAVDLDFSGQLRSPCAHPSIAARDDLLPEDVPLFLSGYAEEETELPGFGRARDGLFIASRIFRISIFAAAAVAIALATLSVPNPFALFANARASLIGVAASETPASPSAPAARSAAAVQAPTAMGTPTRDEIAAALRSAHQNQPEMLQPAAATPQPAAATPPVRQIDADELATLLKRAKDSIAVGDIAAARLLLARAADAQDASAALLLAQTYDPVVLGTPDTRSITPDPVAARGWYQKAARFGSQAAQQRLAQMQN</sequence>
<feature type="transmembrane region" description="Helical" evidence="1">
    <location>
        <begin position="76"/>
        <end position="96"/>
    </location>
</feature>
<dbReference type="Gene3D" id="1.25.40.10">
    <property type="entry name" value="Tetratricopeptide repeat domain"/>
    <property type="match status" value="1"/>
</dbReference>
<dbReference type="InterPro" id="IPR011990">
    <property type="entry name" value="TPR-like_helical_dom_sf"/>
</dbReference>
<protein>
    <recommendedName>
        <fullName evidence="4">Sel1 repeat-containing protein</fullName>
    </recommendedName>
</protein>
<dbReference type="EMBL" id="LT670817">
    <property type="protein sequence ID" value="SHI15147.1"/>
    <property type="molecule type" value="Genomic_DNA"/>
</dbReference>
<evidence type="ECO:0008006" key="4">
    <source>
        <dbReference type="Google" id="ProtNLM"/>
    </source>
</evidence>